<evidence type="ECO:0000313" key="2">
    <source>
        <dbReference type="EMBL" id="ETX05233.1"/>
    </source>
</evidence>
<evidence type="ECO:0000313" key="3">
    <source>
        <dbReference type="Proteomes" id="UP000019140"/>
    </source>
</evidence>
<organism evidence="2 3">
    <name type="scientific">Candidatus Entotheonella gemina</name>
    <dbReference type="NCBI Taxonomy" id="1429439"/>
    <lineage>
        <taxon>Bacteria</taxon>
        <taxon>Pseudomonadati</taxon>
        <taxon>Nitrospinota/Tectimicrobiota group</taxon>
        <taxon>Candidatus Tectimicrobiota</taxon>
        <taxon>Candidatus Entotheonellia</taxon>
        <taxon>Candidatus Entotheonellales</taxon>
        <taxon>Candidatus Entotheonellaceae</taxon>
        <taxon>Candidatus Entotheonella</taxon>
    </lineage>
</organism>
<dbReference type="EMBL" id="AZHX01001008">
    <property type="protein sequence ID" value="ETX05233.1"/>
    <property type="molecule type" value="Genomic_DNA"/>
</dbReference>
<protein>
    <submittedName>
        <fullName evidence="2">Uncharacterized protein</fullName>
    </submittedName>
</protein>
<dbReference type="HOGENOM" id="CLU_2750221_0_0_7"/>
<reference evidence="2 3" key="1">
    <citation type="journal article" date="2014" name="Nature">
        <title>An environmental bacterial taxon with a large and distinct metabolic repertoire.</title>
        <authorList>
            <person name="Wilson M.C."/>
            <person name="Mori T."/>
            <person name="Ruckert C."/>
            <person name="Uria A.R."/>
            <person name="Helf M.J."/>
            <person name="Takada K."/>
            <person name="Gernert C."/>
            <person name="Steffens U.A."/>
            <person name="Heycke N."/>
            <person name="Schmitt S."/>
            <person name="Rinke C."/>
            <person name="Helfrich E.J."/>
            <person name="Brachmann A.O."/>
            <person name="Gurgui C."/>
            <person name="Wakimoto T."/>
            <person name="Kracht M."/>
            <person name="Crusemann M."/>
            <person name="Hentschel U."/>
            <person name="Abe I."/>
            <person name="Matsunaga S."/>
            <person name="Kalinowski J."/>
            <person name="Takeyama H."/>
            <person name="Piel J."/>
        </authorList>
    </citation>
    <scope>NUCLEOTIDE SEQUENCE [LARGE SCALE GENOMIC DNA]</scope>
    <source>
        <strain evidence="3">TSY2</strain>
    </source>
</reference>
<dbReference type="Proteomes" id="UP000019140">
    <property type="component" value="Unassembled WGS sequence"/>
</dbReference>
<comment type="caution">
    <text evidence="2">The sequence shown here is derived from an EMBL/GenBank/DDBJ whole genome shotgun (WGS) entry which is preliminary data.</text>
</comment>
<feature type="region of interest" description="Disordered" evidence="1">
    <location>
        <begin position="23"/>
        <end position="78"/>
    </location>
</feature>
<sequence length="78" mass="8171">MGFILPFLVGTVVGGVVTWQVERKRQQGDNGLSVKGWFKRTKDQDSSPDSQSSETESSDAAETADTGSGTSSQTSGSA</sequence>
<accession>W4M4X3</accession>
<proteinExistence type="predicted"/>
<name>W4M4X3_9BACT</name>
<keyword evidence="3" id="KW-1185">Reference proteome</keyword>
<evidence type="ECO:0000256" key="1">
    <source>
        <dbReference type="SAM" id="MobiDB-lite"/>
    </source>
</evidence>
<gene>
    <name evidence="2" type="ORF">ETSY2_24195</name>
</gene>
<dbReference type="AlphaFoldDB" id="W4M4X3"/>
<feature type="compositionally biased region" description="Low complexity" evidence="1">
    <location>
        <begin position="47"/>
        <end position="78"/>
    </location>
</feature>